<evidence type="ECO:0000259" key="1">
    <source>
        <dbReference type="Pfam" id="PF24758"/>
    </source>
</evidence>
<dbReference type="InterPro" id="IPR055411">
    <property type="entry name" value="LRR_FXL15/At3g58940/PEG3-like"/>
</dbReference>
<dbReference type="SUPFAM" id="SSF52058">
    <property type="entry name" value="L domain-like"/>
    <property type="match status" value="1"/>
</dbReference>
<keyword evidence="3" id="KW-1185">Reference proteome</keyword>
<feature type="domain" description="F-box/LRR-repeat protein 15/At3g58940/PEG3-like LRR" evidence="1">
    <location>
        <begin position="6"/>
        <end position="76"/>
    </location>
</feature>
<evidence type="ECO:0000313" key="2">
    <source>
        <dbReference type="EMBL" id="QCD87331.1"/>
    </source>
</evidence>
<accession>A0A4D6LFE2</accession>
<dbReference type="Pfam" id="PF24758">
    <property type="entry name" value="LRR_At5g56370"/>
    <property type="match status" value="1"/>
</dbReference>
<dbReference type="InterPro" id="IPR032675">
    <property type="entry name" value="LRR_dom_sf"/>
</dbReference>
<dbReference type="Proteomes" id="UP000501690">
    <property type="component" value="Linkage Group LG3"/>
</dbReference>
<organism evidence="2 3">
    <name type="scientific">Vigna unguiculata</name>
    <name type="common">Cowpea</name>
    <dbReference type="NCBI Taxonomy" id="3917"/>
    <lineage>
        <taxon>Eukaryota</taxon>
        <taxon>Viridiplantae</taxon>
        <taxon>Streptophyta</taxon>
        <taxon>Embryophyta</taxon>
        <taxon>Tracheophyta</taxon>
        <taxon>Spermatophyta</taxon>
        <taxon>Magnoliopsida</taxon>
        <taxon>eudicotyledons</taxon>
        <taxon>Gunneridae</taxon>
        <taxon>Pentapetalae</taxon>
        <taxon>rosids</taxon>
        <taxon>fabids</taxon>
        <taxon>Fabales</taxon>
        <taxon>Fabaceae</taxon>
        <taxon>Papilionoideae</taxon>
        <taxon>50 kb inversion clade</taxon>
        <taxon>NPAAA clade</taxon>
        <taxon>indigoferoid/millettioid clade</taxon>
        <taxon>Phaseoleae</taxon>
        <taxon>Vigna</taxon>
    </lineage>
</organism>
<reference evidence="2 3" key="1">
    <citation type="submission" date="2019-04" db="EMBL/GenBank/DDBJ databases">
        <title>An improved genome assembly and genetic linkage map for asparagus bean, Vigna unguiculata ssp. sesquipedialis.</title>
        <authorList>
            <person name="Xia Q."/>
            <person name="Zhang R."/>
            <person name="Dong Y."/>
        </authorList>
    </citation>
    <scope>NUCLEOTIDE SEQUENCE [LARGE SCALE GENOMIC DNA]</scope>
    <source>
        <tissue evidence="2">Leaf</tissue>
    </source>
</reference>
<gene>
    <name evidence="2" type="ORF">DEO72_LG3g1865</name>
</gene>
<dbReference type="InterPro" id="IPR050232">
    <property type="entry name" value="FBL13/AtMIF1-like"/>
</dbReference>
<protein>
    <submittedName>
        <fullName evidence="2">Cation-transporting ATPase 13A1</fullName>
    </submittedName>
</protein>
<evidence type="ECO:0000313" key="3">
    <source>
        <dbReference type="Proteomes" id="UP000501690"/>
    </source>
</evidence>
<proteinExistence type="predicted"/>
<dbReference type="AlphaFoldDB" id="A0A4D6LFE2"/>
<name>A0A4D6LFE2_VIGUN</name>
<dbReference type="PANTHER" id="PTHR31900">
    <property type="entry name" value="F-BOX/RNI SUPERFAMILY PROTEIN-RELATED"/>
    <property type="match status" value="1"/>
</dbReference>
<dbReference type="Gene3D" id="3.80.10.10">
    <property type="entry name" value="Ribonuclease Inhibitor"/>
    <property type="match status" value="1"/>
</dbReference>
<sequence>MDFKLHFTHMLPSVVFSYKTLVVLKLAFTRVAYISSVDFPLLKILHLFSVSFSGDLDLSQLLPGCPNLEDLEAKGVACKIKGKFNRLPELVRASIDGHFPLEIVKDVEVLFIDWIYHQNLDFEFQNLVQLKLTLGLRKDWFGVLEVLKHCPKLQTLVIYISNKVFYSSDDEGHEEVVWQYPQIIPACISLHLKTCCLEGYKGSADELQFERQNGTNNLYHIKYLGTLTSDDMEFSGVVGLNGTTNLESDTSRVPVRTVEILASCHALVFVENKLVGDPLEKVALKGIDWSYKSDDKAVPKR</sequence>
<dbReference type="EMBL" id="CP039347">
    <property type="protein sequence ID" value="QCD87331.1"/>
    <property type="molecule type" value="Genomic_DNA"/>
</dbReference>
<dbReference type="PANTHER" id="PTHR31900:SF34">
    <property type="entry name" value="EMB|CAB62440.1-RELATED"/>
    <property type="match status" value="1"/>
</dbReference>